<reference evidence="8 9" key="1">
    <citation type="submission" date="2019-03" db="EMBL/GenBank/DDBJ databases">
        <title>Algoriphagus aquimaris sp. nov., isolated form marine sediment in Pohang, Korea.</title>
        <authorList>
            <person name="Kim J."/>
            <person name="Yoon S.-H."/>
            <person name="Lee S.-S."/>
        </authorList>
    </citation>
    <scope>NUCLEOTIDE SEQUENCE [LARGE SCALE GENOMIC DNA]</scope>
    <source>
        <strain evidence="8 9">F21</strain>
    </source>
</reference>
<comment type="caution">
    <text evidence="8">The sequence shown here is derived from an EMBL/GenBank/DDBJ whole genome shotgun (WGS) entry which is preliminary data.</text>
</comment>
<sequence length="458" mass="52968">MSLSKLHPAFKSQMLEELGPVDYQLFEESLEQESISSIRLNREKLLSSPFASKSIPWSQEGFWLEKRPQFTLDPLFHAGGYYVQEASSMFIQHILESLSIPKGLYLDLAAAPGGKSTLLSSYLGNEGVLVANEVIQSRTQILKENLIKWGLGNSIVTNNDPAHFESLEGLFDLVLIDAPCSGEGMFRKDPTARKEWSPDHVKLCSSRQQRILDQAGALVKGGGYLLYSTCTFNKEENEEMIRFLTSEFAYEPVRISLDSSWNIKESILSTDEGDFYGYRFYPHRVQGEGFFVSVLKRPEDAYSNEPKKPKDFKHPFLKEIAERESNQLAEELGFENKTFYQLNDTFFCFPEMWKTHFDYISQNLNIRYFGTEIGKKQGKNWIPSHDWAVSILPKPSYPQLELTKEQALNFFRKKDLELEYESEGWILLTYQQLPIGWIKNLGNRINNYYPKDWRIRNL</sequence>
<dbReference type="AlphaFoldDB" id="A0A4R5UY14"/>
<keyword evidence="1" id="KW-0963">Cytoplasm</keyword>
<dbReference type="RefSeq" id="WP_133390820.1">
    <property type="nucleotide sequence ID" value="NZ_SMUW01000034.1"/>
</dbReference>
<dbReference type="PRINTS" id="PR02008">
    <property type="entry name" value="RCMTFAMILY"/>
</dbReference>
<dbReference type="GO" id="GO:0003723">
    <property type="term" value="F:RNA binding"/>
    <property type="evidence" value="ECO:0007669"/>
    <property type="project" value="UniProtKB-UniRule"/>
</dbReference>
<evidence type="ECO:0000313" key="8">
    <source>
        <dbReference type="EMBL" id="TDK44091.1"/>
    </source>
</evidence>
<dbReference type="Pfam" id="PF01189">
    <property type="entry name" value="Methyltr_RsmB-F"/>
    <property type="match status" value="1"/>
</dbReference>
<protein>
    <submittedName>
        <fullName evidence="8">tRNA/rRNA cytosine-C5-methylase</fullName>
    </submittedName>
</protein>
<dbReference type="Pfam" id="PF17125">
    <property type="entry name" value="Methyltr_RsmF_N"/>
    <property type="match status" value="1"/>
</dbReference>
<feature type="active site" description="Nucleophile" evidence="6">
    <location>
        <position position="230"/>
    </location>
</feature>
<dbReference type="PROSITE" id="PS51686">
    <property type="entry name" value="SAM_MT_RSMB_NOP"/>
    <property type="match status" value="1"/>
</dbReference>
<evidence type="ECO:0000256" key="3">
    <source>
        <dbReference type="ARBA" id="ARBA00022679"/>
    </source>
</evidence>
<dbReference type="InterPro" id="IPR023267">
    <property type="entry name" value="RCMT"/>
</dbReference>
<dbReference type="EMBL" id="SMUW01000034">
    <property type="protein sequence ID" value="TDK44091.1"/>
    <property type="molecule type" value="Genomic_DNA"/>
</dbReference>
<name>A0A4R5UY14_9BACT</name>
<dbReference type="InterPro" id="IPR031341">
    <property type="entry name" value="Methyltr_RsmF_N"/>
</dbReference>
<dbReference type="PANTHER" id="PTHR22807:SF30">
    <property type="entry name" value="28S RRNA (CYTOSINE(4447)-C(5))-METHYLTRANSFERASE-RELATED"/>
    <property type="match status" value="1"/>
</dbReference>
<feature type="binding site" evidence="6">
    <location>
        <position position="177"/>
    </location>
    <ligand>
        <name>S-adenosyl-L-methionine</name>
        <dbReference type="ChEBI" id="CHEBI:59789"/>
    </ligand>
</feature>
<feature type="binding site" evidence="6">
    <location>
        <position position="133"/>
    </location>
    <ligand>
        <name>S-adenosyl-L-methionine</name>
        <dbReference type="ChEBI" id="CHEBI:59789"/>
    </ligand>
</feature>
<dbReference type="Gene3D" id="3.30.70.1170">
    <property type="entry name" value="Sun protein, domain 3"/>
    <property type="match status" value="1"/>
</dbReference>
<evidence type="ECO:0000256" key="5">
    <source>
        <dbReference type="ARBA" id="ARBA00022884"/>
    </source>
</evidence>
<evidence type="ECO:0000313" key="9">
    <source>
        <dbReference type="Proteomes" id="UP000295438"/>
    </source>
</evidence>
<keyword evidence="5 6" id="KW-0694">RNA-binding</keyword>
<dbReference type="Pfam" id="PF13636">
    <property type="entry name" value="Methyltranf_PUA"/>
    <property type="match status" value="1"/>
</dbReference>
<dbReference type="PANTHER" id="PTHR22807">
    <property type="entry name" value="NOP2 YEAST -RELATED NOL1/NOP2/FMU SUN DOMAIN-CONTAINING"/>
    <property type="match status" value="1"/>
</dbReference>
<accession>A0A4R5UY14</accession>
<evidence type="ECO:0000256" key="4">
    <source>
        <dbReference type="ARBA" id="ARBA00022691"/>
    </source>
</evidence>
<evidence type="ECO:0000256" key="2">
    <source>
        <dbReference type="ARBA" id="ARBA00022603"/>
    </source>
</evidence>
<dbReference type="InterPro" id="IPR029063">
    <property type="entry name" value="SAM-dependent_MTases_sf"/>
</dbReference>
<organism evidence="8 9">
    <name type="scientific">Algoriphagus formosus</name>
    <dbReference type="NCBI Taxonomy" id="2007308"/>
    <lineage>
        <taxon>Bacteria</taxon>
        <taxon>Pseudomonadati</taxon>
        <taxon>Bacteroidota</taxon>
        <taxon>Cytophagia</taxon>
        <taxon>Cytophagales</taxon>
        <taxon>Cyclobacteriaceae</taxon>
        <taxon>Algoriphagus</taxon>
    </lineage>
</organism>
<proteinExistence type="inferred from homology"/>
<keyword evidence="9" id="KW-1185">Reference proteome</keyword>
<feature type="domain" description="SAM-dependent MTase RsmB/NOP-type" evidence="7">
    <location>
        <begin position="1"/>
        <end position="298"/>
    </location>
</feature>
<dbReference type="InterPro" id="IPR027391">
    <property type="entry name" value="Nol1_Nop2_Fmu_2"/>
</dbReference>
<dbReference type="GO" id="GO:0008173">
    <property type="term" value="F:RNA methyltransferase activity"/>
    <property type="evidence" value="ECO:0007669"/>
    <property type="project" value="InterPro"/>
</dbReference>
<gene>
    <name evidence="8" type="ORF">E1898_10440</name>
</gene>
<feature type="binding site" evidence="6">
    <location>
        <begin position="109"/>
        <end position="115"/>
    </location>
    <ligand>
        <name>S-adenosyl-L-methionine</name>
        <dbReference type="ChEBI" id="CHEBI:59789"/>
    </ligand>
</feature>
<evidence type="ECO:0000256" key="1">
    <source>
        <dbReference type="ARBA" id="ARBA00022490"/>
    </source>
</evidence>
<dbReference type="Proteomes" id="UP000295438">
    <property type="component" value="Unassembled WGS sequence"/>
</dbReference>
<dbReference type="Gene3D" id="3.40.50.150">
    <property type="entry name" value="Vaccinia Virus protein VP39"/>
    <property type="match status" value="1"/>
</dbReference>
<dbReference type="SUPFAM" id="SSF53335">
    <property type="entry name" value="S-adenosyl-L-methionine-dependent methyltransferases"/>
    <property type="match status" value="1"/>
</dbReference>
<dbReference type="Gene3D" id="2.30.130.60">
    <property type="match status" value="1"/>
</dbReference>
<keyword evidence="2 6" id="KW-0489">Methyltransferase</keyword>
<keyword evidence="3 6" id="KW-0808">Transferase</keyword>
<dbReference type="InterPro" id="IPR001678">
    <property type="entry name" value="MeTrfase_RsmB-F_NOP2_dom"/>
</dbReference>
<feature type="binding site" evidence="6">
    <location>
        <position position="160"/>
    </location>
    <ligand>
        <name>S-adenosyl-L-methionine</name>
        <dbReference type="ChEBI" id="CHEBI:59789"/>
    </ligand>
</feature>
<evidence type="ECO:0000256" key="6">
    <source>
        <dbReference type="PROSITE-ProRule" id="PRU01023"/>
    </source>
</evidence>
<dbReference type="InterPro" id="IPR049560">
    <property type="entry name" value="MeTrfase_RsmB-F_NOP2_cat"/>
</dbReference>
<evidence type="ECO:0000259" key="7">
    <source>
        <dbReference type="PROSITE" id="PS51686"/>
    </source>
</evidence>
<dbReference type="GO" id="GO:0001510">
    <property type="term" value="P:RNA methylation"/>
    <property type="evidence" value="ECO:0007669"/>
    <property type="project" value="InterPro"/>
</dbReference>
<comment type="similarity">
    <text evidence="6">Belongs to the class I-like SAM-binding methyltransferase superfamily. RsmB/NOP family.</text>
</comment>
<keyword evidence="4 6" id="KW-0949">S-adenosyl-L-methionine</keyword>